<feature type="domain" description="Alpha/beta hydrolase fold-3" evidence="2">
    <location>
        <begin position="84"/>
        <end position="291"/>
    </location>
</feature>
<dbReference type="PANTHER" id="PTHR48081:SF8">
    <property type="entry name" value="ALPHA_BETA HYDROLASE FOLD-3 DOMAIN-CONTAINING PROTEIN-RELATED"/>
    <property type="match status" value="1"/>
</dbReference>
<protein>
    <submittedName>
        <fullName evidence="3">Alpha/beta hydrolase</fullName>
    </submittedName>
</protein>
<sequence length="316" mass="33941">MTSSDGFVPNPDAAELAAVNQQIAETMQYPDVTSSEGLAAVRGADFALSRDLKQSVSERTIPGPGGDLVLRIIQPEGPVKAVMIDIHGGGWCIGTPQEDDWINDYYADHSQIATVSIDYRLAPEHPVPAPIDDCVAGALWVAENAVAEFGTDRLLLHGASAGGHLAAVTLLRLRDEHPEVAERIAAISLVYGAYDVSGTPSRRLADHTTLVLPGHWVRGFIDNAFPDLDGEQRRDPSISPLFAKLDNLPPALFTVGSLDPLLDDSLFMSSRWQAAGNHADLDVWPDGVHGFNNMAPNTGHAVAERISSWFNARLSA</sequence>
<evidence type="ECO:0000256" key="1">
    <source>
        <dbReference type="ARBA" id="ARBA00022801"/>
    </source>
</evidence>
<name>A0AB39MRP2_9ACTN</name>
<gene>
    <name evidence="3" type="ORF">AB5J58_47830</name>
</gene>
<dbReference type="EMBL" id="CP163431">
    <property type="protein sequence ID" value="XDQ07433.1"/>
    <property type="molecule type" value="Genomic_DNA"/>
</dbReference>
<dbReference type="Pfam" id="PF07859">
    <property type="entry name" value="Abhydrolase_3"/>
    <property type="match status" value="1"/>
</dbReference>
<dbReference type="InterPro" id="IPR013094">
    <property type="entry name" value="AB_hydrolase_3"/>
</dbReference>
<evidence type="ECO:0000259" key="2">
    <source>
        <dbReference type="Pfam" id="PF07859"/>
    </source>
</evidence>
<organism evidence="3">
    <name type="scientific">Streptomyces sp. R08</name>
    <dbReference type="NCBI Taxonomy" id="3238624"/>
    <lineage>
        <taxon>Bacteria</taxon>
        <taxon>Bacillati</taxon>
        <taxon>Actinomycetota</taxon>
        <taxon>Actinomycetes</taxon>
        <taxon>Kitasatosporales</taxon>
        <taxon>Streptomycetaceae</taxon>
        <taxon>Streptomyces</taxon>
    </lineage>
</organism>
<dbReference type="InterPro" id="IPR029058">
    <property type="entry name" value="AB_hydrolase_fold"/>
</dbReference>
<accession>A0AB39MRP2</accession>
<dbReference type="PANTHER" id="PTHR48081">
    <property type="entry name" value="AB HYDROLASE SUPERFAMILY PROTEIN C4A8.06C"/>
    <property type="match status" value="1"/>
</dbReference>
<dbReference type="SUPFAM" id="SSF53474">
    <property type="entry name" value="alpha/beta-Hydrolases"/>
    <property type="match status" value="1"/>
</dbReference>
<reference evidence="3" key="1">
    <citation type="submission" date="2024-07" db="EMBL/GenBank/DDBJ databases">
        <authorList>
            <person name="Yu S.T."/>
        </authorList>
    </citation>
    <scope>NUCLEOTIDE SEQUENCE</scope>
    <source>
        <strain evidence="3">R08</strain>
    </source>
</reference>
<dbReference type="GO" id="GO:0016787">
    <property type="term" value="F:hydrolase activity"/>
    <property type="evidence" value="ECO:0007669"/>
    <property type="project" value="UniProtKB-KW"/>
</dbReference>
<dbReference type="Gene3D" id="3.40.50.1820">
    <property type="entry name" value="alpha/beta hydrolase"/>
    <property type="match status" value="1"/>
</dbReference>
<dbReference type="RefSeq" id="WP_369192216.1">
    <property type="nucleotide sequence ID" value="NZ_CP163431.1"/>
</dbReference>
<keyword evidence="1 3" id="KW-0378">Hydrolase</keyword>
<dbReference type="AlphaFoldDB" id="A0AB39MRP2"/>
<evidence type="ECO:0000313" key="3">
    <source>
        <dbReference type="EMBL" id="XDQ07433.1"/>
    </source>
</evidence>
<dbReference type="InterPro" id="IPR050300">
    <property type="entry name" value="GDXG_lipolytic_enzyme"/>
</dbReference>
<proteinExistence type="predicted"/>